<dbReference type="GO" id="GO:0004792">
    <property type="term" value="F:thiosulfate-cyanide sulfurtransferase activity"/>
    <property type="evidence" value="ECO:0007669"/>
    <property type="project" value="TreeGrafter"/>
</dbReference>
<evidence type="ECO:0000259" key="5">
    <source>
        <dbReference type="PROSITE" id="PS50206"/>
    </source>
</evidence>
<keyword evidence="1 6" id="KW-0808">Transferase</keyword>
<dbReference type="EMBL" id="BJLQ01000011">
    <property type="protein sequence ID" value="GEA84122.1"/>
    <property type="molecule type" value="Genomic_DNA"/>
</dbReference>
<dbReference type="GO" id="GO:0016779">
    <property type="term" value="F:nucleotidyltransferase activity"/>
    <property type="evidence" value="ECO:0007669"/>
    <property type="project" value="UniProtKB-KW"/>
</dbReference>
<dbReference type="CDD" id="cd00757">
    <property type="entry name" value="ThiF_MoeB_HesA_family"/>
    <property type="match status" value="1"/>
</dbReference>
<dbReference type="AlphaFoldDB" id="A0A4Y3KJE7"/>
<dbReference type="GO" id="GO:0008641">
    <property type="term" value="F:ubiquitin-like modifier activating enzyme activity"/>
    <property type="evidence" value="ECO:0007669"/>
    <property type="project" value="InterPro"/>
</dbReference>
<proteinExistence type="predicted"/>
<dbReference type="Gene3D" id="3.40.50.720">
    <property type="entry name" value="NAD(P)-binding Rossmann-like Domain"/>
    <property type="match status" value="1"/>
</dbReference>
<dbReference type="GO" id="GO:0008146">
    <property type="term" value="F:sulfotransferase activity"/>
    <property type="evidence" value="ECO:0007669"/>
    <property type="project" value="TreeGrafter"/>
</dbReference>
<dbReference type="SMART" id="SM00450">
    <property type="entry name" value="RHOD"/>
    <property type="match status" value="1"/>
</dbReference>
<dbReference type="FunFam" id="3.40.50.720:FF:000033">
    <property type="entry name" value="Adenylyltransferase and sulfurtransferase MOCS3"/>
    <property type="match status" value="1"/>
</dbReference>
<protein>
    <submittedName>
        <fullName evidence="6">Adenylyltransferase/sulfurtransferase MoeZ</fullName>
    </submittedName>
</protein>
<evidence type="ECO:0000256" key="4">
    <source>
        <dbReference type="SAM" id="MobiDB-lite"/>
    </source>
</evidence>
<keyword evidence="7" id="KW-1185">Reference proteome</keyword>
<feature type="domain" description="Rhodanese" evidence="5">
    <location>
        <begin position="315"/>
        <end position="404"/>
    </location>
</feature>
<dbReference type="CDD" id="cd00158">
    <property type="entry name" value="RHOD"/>
    <property type="match status" value="1"/>
</dbReference>
<dbReference type="InterPro" id="IPR001763">
    <property type="entry name" value="Rhodanese-like_dom"/>
</dbReference>
<evidence type="ECO:0000313" key="7">
    <source>
        <dbReference type="Proteomes" id="UP000320461"/>
    </source>
</evidence>
<organism evidence="6 7">
    <name type="scientific">Cellulomonas gelida</name>
    <dbReference type="NCBI Taxonomy" id="1712"/>
    <lineage>
        <taxon>Bacteria</taxon>
        <taxon>Bacillati</taxon>
        <taxon>Actinomycetota</taxon>
        <taxon>Actinomycetes</taxon>
        <taxon>Micrococcales</taxon>
        <taxon>Cellulomonadaceae</taxon>
        <taxon>Cellulomonas</taxon>
    </lineage>
</organism>
<dbReference type="InterPro" id="IPR035985">
    <property type="entry name" value="Ubiquitin-activating_enz"/>
</dbReference>
<dbReference type="InterPro" id="IPR000594">
    <property type="entry name" value="ThiF_NAD_FAD-bd"/>
</dbReference>
<dbReference type="InterPro" id="IPR036873">
    <property type="entry name" value="Rhodanese-like_dom_sf"/>
</dbReference>
<reference evidence="6 7" key="1">
    <citation type="submission" date="2019-06" db="EMBL/GenBank/DDBJ databases">
        <title>Whole genome shotgun sequence of Cellulomonas gelida NBRC 3748.</title>
        <authorList>
            <person name="Hosoyama A."/>
            <person name="Uohara A."/>
            <person name="Ohji S."/>
            <person name="Ichikawa N."/>
        </authorList>
    </citation>
    <scope>NUCLEOTIDE SEQUENCE [LARGE SCALE GENOMIC DNA]</scope>
    <source>
        <strain evidence="6 7">NBRC 3748</strain>
    </source>
</reference>
<comment type="caution">
    <text evidence="6">The sequence shown here is derived from an EMBL/GenBank/DDBJ whole genome shotgun (WGS) entry which is preliminary data.</text>
</comment>
<dbReference type="SUPFAM" id="SSF69572">
    <property type="entry name" value="Activating enzymes of the ubiquitin-like proteins"/>
    <property type="match status" value="1"/>
</dbReference>
<name>A0A4Y3KJE7_9CELL</name>
<keyword evidence="3" id="KW-0067">ATP-binding</keyword>
<dbReference type="Pfam" id="PF00581">
    <property type="entry name" value="Rhodanese"/>
    <property type="match status" value="1"/>
</dbReference>
<sequence>MGNSALVQPGGELTAEQMARSSRHLLLPGIGLVGQRRLRAARVCVLGAGGLGAPVLQYLAAAGVGTLGIVDDDEVDVSNLQRQVIHGSSDVGRPKVDSARDAVHHLDPSIVVVPHAVRLTSDNAREILGGYDVVVDGTDNFPTRYLVSDAAAALGIPVVWGSVLRFDAQVSVFWSAAPGGGVTLRDLFPVEPGPDEVPSCAEAGVLGALCGQVGSLMATEVVKLVCGLGEPLLGRVLVLDALRSRWTEVPLARSSRPGADAGRADARDEAPTGEPSPAGSSVQVPAQAPVPSPVSPADRVPQVSADELAARIADAADGVVVVDVREPYEIAAAPFPGAVPVPLATVLDGSALHDWSHGPAVVVVCHAGARSHAAAQVLRAAGIDASNLTGGIVAWLSHAPTATSHR</sequence>
<evidence type="ECO:0000313" key="6">
    <source>
        <dbReference type="EMBL" id="GEA84122.1"/>
    </source>
</evidence>
<gene>
    <name evidence="6" type="primary">moeZ</name>
    <name evidence="6" type="ORF">CGE01nite_13730</name>
</gene>
<dbReference type="PANTHER" id="PTHR10953:SF102">
    <property type="entry name" value="ADENYLYLTRANSFERASE AND SULFURTRANSFERASE MOCS3"/>
    <property type="match status" value="1"/>
</dbReference>
<evidence type="ECO:0000256" key="2">
    <source>
        <dbReference type="ARBA" id="ARBA00022741"/>
    </source>
</evidence>
<dbReference type="Gene3D" id="3.40.250.10">
    <property type="entry name" value="Rhodanese-like domain"/>
    <property type="match status" value="1"/>
</dbReference>
<keyword evidence="2" id="KW-0547">Nucleotide-binding</keyword>
<dbReference type="Proteomes" id="UP000320461">
    <property type="component" value="Unassembled WGS sequence"/>
</dbReference>
<evidence type="ECO:0000256" key="3">
    <source>
        <dbReference type="ARBA" id="ARBA00022840"/>
    </source>
</evidence>
<accession>A0A4Y3KJE7</accession>
<keyword evidence="6" id="KW-0548">Nucleotidyltransferase</keyword>
<dbReference type="InterPro" id="IPR045886">
    <property type="entry name" value="ThiF/MoeB/HesA"/>
</dbReference>
<dbReference type="PANTHER" id="PTHR10953">
    <property type="entry name" value="UBIQUITIN-ACTIVATING ENZYME E1"/>
    <property type="match status" value="1"/>
</dbReference>
<dbReference type="GO" id="GO:0005829">
    <property type="term" value="C:cytosol"/>
    <property type="evidence" value="ECO:0007669"/>
    <property type="project" value="TreeGrafter"/>
</dbReference>
<feature type="region of interest" description="Disordered" evidence="4">
    <location>
        <begin position="250"/>
        <end position="300"/>
    </location>
</feature>
<dbReference type="GO" id="GO:0005524">
    <property type="term" value="F:ATP binding"/>
    <property type="evidence" value="ECO:0007669"/>
    <property type="project" value="UniProtKB-KW"/>
</dbReference>
<dbReference type="SUPFAM" id="SSF52821">
    <property type="entry name" value="Rhodanese/Cell cycle control phosphatase"/>
    <property type="match status" value="1"/>
</dbReference>
<dbReference type="Pfam" id="PF00899">
    <property type="entry name" value="ThiF"/>
    <property type="match status" value="1"/>
</dbReference>
<evidence type="ECO:0000256" key="1">
    <source>
        <dbReference type="ARBA" id="ARBA00022679"/>
    </source>
</evidence>
<dbReference type="PROSITE" id="PS50206">
    <property type="entry name" value="RHODANESE_3"/>
    <property type="match status" value="1"/>
</dbReference>